<dbReference type="SUPFAM" id="SSF52833">
    <property type="entry name" value="Thioredoxin-like"/>
    <property type="match status" value="3"/>
</dbReference>
<evidence type="ECO:0000256" key="2">
    <source>
        <dbReference type="ARBA" id="ARBA00023004"/>
    </source>
</evidence>
<proteinExistence type="predicted"/>
<accession>A0A4D9CZQ9</accession>
<sequence length="366" mass="39598">MTANGAREVVDVMSKAQWDTLLKDDPPTVAFFWADWHEPSKPQGQMDSVFTHLAALHPSLRFLRVEAEAVPEVSVLFGISVVPSFVFFQKGKVTDKQEGAHPAELAKKIQSLSAAAAALSTRTGNSDAVLVAANATTVKETASGSTGGLNHRLKALITQAPVVLFMKGSSSNPRCGFSRSMVELLKTEKIAFASFDILQDEEVRQGLKEYSDWNTYPQLYVNGELVGGLDIVKEMVVEGASGRLKEALGIKELPESDAASPADDVNPLETRLKALINAAPVMLFMKGDPAAPKCGFSNQMVSILKKTGVAFQSFDILQDEEVRQGLKKISQWPTYPQLYVKGELVGGLDIVKEMEEGGELDSALKG</sequence>
<keyword evidence="6" id="KW-1185">Reference proteome</keyword>
<dbReference type="GO" id="GO:0005829">
    <property type="term" value="C:cytosol"/>
    <property type="evidence" value="ECO:0007669"/>
    <property type="project" value="TreeGrafter"/>
</dbReference>
<dbReference type="InterPro" id="IPR036249">
    <property type="entry name" value="Thioredoxin-like_sf"/>
</dbReference>
<dbReference type="PANTHER" id="PTHR10293:SF73">
    <property type="entry name" value="GLUTAREDOXIN-3"/>
    <property type="match status" value="1"/>
</dbReference>
<dbReference type="Pfam" id="PF00462">
    <property type="entry name" value="Glutaredoxin"/>
    <property type="match status" value="2"/>
</dbReference>
<dbReference type="CDD" id="cd02984">
    <property type="entry name" value="TRX_PICOT"/>
    <property type="match status" value="1"/>
</dbReference>
<dbReference type="EMBL" id="SDOX01000021">
    <property type="protein sequence ID" value="TFJ83647.1"/>
    <property type="molecule type" value="Genomic_DNA"/>
</dbReference>
<dbReference type="OrthoDB" id="415696at2759"/>
<dbReference type="Proteomes" id="UP000355283">
    <property type="component" value="Unassembled WGS sequence"/>
</dbReference>
<evidence type="ECO:0000259" key="4">
    <source>
        <dbReference type="PROSITE" id="PS51352"/>
    </source>
</evidence>
<dbReference type="InterPro" id="IPR004480">
    <property type="entry name" value="Monothiol_GRX-rel"/>
</dbReference>
<dbReference type="PROSITE" id="PS51354">
    <property type="entry name" value="GLUTAREDOXIN_2"/>
    <property type="match status" value="2"/>
</dbReference>
<dbReference type="Gene3D" id="3.40.30.10">
    <property type="entry name" value="Glutaredoxin"/>
    <property type="match status" value="3"/>
</dbReference>
<dbReference type="GO" id="GO:0046872">
    <property type="term" value="F:metal ion binding"/>
    <property type="evidence" value="ECO:0007669"/>
    <property type="project" value="UniProtKB-KW"/>
</dbReference>
<dbReference type="GO" id="GO:0006879">
    <property type="term" value="P:intracellular iron ion homeostasis"/>
    <property type="evidence" value="ECO:0007669"/>
    <property type="project" value="TreeGrafter"/>
</dbReference>
<dbReference type="AlphaFoldDB" id="A0A4D9CZQ9"/>
<dbReference type="CDD" id="cd03028">
    <property type="entry name" value="GRX_PICOT_like"/>
    <property type="match status" value="2"/>
</dbReference>
<comment type="caution">
    <text evidence="5">The sequence shown here is derived from an EMBL/GenBank/DDBJ whole genome shotgun (WGS) entry which is preliminary data.</text>
</comment>
<evidence type="ECO:0000256" key="3">
    <source>
        <dbReference type="ARBA" id="ARBA00023014"/>
    </source>
</evidence>
<gene>
    <name evidence="5" type="ORF">NSK_004751</name>
</gene>
<dbReference type="InterPro" id="IPR013766">
    <property type="entry name" value="Thioredoxin_domain"/>
</dbReference>
<feature type="domain" description="Thioredoxin" evidence="4">
    <location>
        <begin position="1"/>
        <end position="114"/>
    </location>
</feature>
<dbReference type="GO" id="GO:0005634">
    <property type="term" value="C:nucleus"/>
    <property type="evidence" value="ECO:0007669"/>
    <property type="project" value="TreeGrafter"/>
</dbReference>
<dbReference type="InterPro" id="IPR002109">
    <property type="entry name" value="Glutaredoxin"/>
</dbReference>
<organism evidence="5 6">
    <name type="scientific">Nannochloropsis salina CCMP1776</name>
    <dbReference type="NCBI Taxonomy" id="1027361"/>
    <lineage>
        <taxon>Eukaryota</taxon>
        <taxon>Sar</taxon>
        <taxon>Stramenopiles</taxon>
        <taxon>Ochrophyta</taxon>
        <taxon>Eustigmatophyceae</taxon>
        <taxon>Eustigmatales</taxon>
        <taxon>Monodopsidaceae</taxon>
        <taxon>Microchloropsis</taxon>
        <taxon>Microchloropsis salina</taxon>
    </lineage>
</organism>
<name>A0A4D9CZQ9_9STRA</name>
<evidence type="ECO:0000313" key="5">
    <source>
        <dbReference type="EMBL" id="TFJ83647.1"/>
    </source>
</evidence>
<protein>
    <recommendedName>
        <fullName evidence="4">Thioredoxin domain-containing protein</fullName>
    </recommendedName>
</protein>
<dbReference type="PROSITE" id="PS51352">
    <property type="entry name" value="THIOREDOXIN_2"/>
    <property type="match status" value="1"/>
</dbReference>
<dbReference type="PANTHER" id="PTHR10293">
    <property type="entry name" value="GLUTAREDOXIN FAMILY MEMBER"/>
    <property type="match status" value="1"/>
</dbReference>
<evidence type="ECO:0000256" key="1">
    <source>
        <dbReference type="ARBA" id="ARBA00022723"/>
    </source>
</evidence>
<dbReference type="GO" id="GO:0051536">
    <property type="term" value="F:iron-sulfur cluster binding"/>
    <property type="evidence" value="ECO:0007669"/>
    <property type="project" value="UniProtKB-KW"/>
</dbReference>
<evidence type="ECO:0000313" key="6">
    <source>
        <dbReference type="Proteomes" id="UP000355283"/>
    </source>
</evidence>
<dbReference type="InterPro" id="IPR033658">
    <property type="entry name" value="GRX_PICOT-like"/>
</dbReference>
<dbReference type="Pfam" id="PF00085">
    <property type="entry name" value="Thioredoxin"/>
    <property type="match status" value="1"/>
</dbReference>
<dbReference type="NCBIfam" id="TIGR00365">
    <property type="entry name" value="Grx4 family monothiol glutaredoxin"/>
    <property type="match status" value="1"/>
</dbReference>
<reference evidence="5 6" key="1">
    <citation type="submission" date="2019-01" db="EMBL/GenBank/DDBJ databases">
        <title>Nuclear Genome Assembly of the Microalgal Biofuel strain Nannochloropsis salina CCMP1776.</title>
        <authorList>
            <person name="Hovde B."/>
        </authorList>
    </citation>
    <scope>NUCLEOTIDE SEQUENCE [LARGE SCALE GENOMIC DNA]</scope>
    <source>
        <strain evidence="5 6">CCMP1776</strain>
    </source>
</reference>
<keyword evidence="1" id="KW-0479">Metal-binding</keyword>
<keyword evidence="3" id="KW-0411">Iron-sulfur</keyword>
<dbReference type="FunFam" id="3.40.30.10:FF:000012">
    <property type="entry name" value="Monothiol glutaredoxin"/>
    <property type="match status" value="2"/>
</dbReference>
<keyword evidence="2" id="KW-0408">Iron</keyword>